<reference evidence="2" key="1">
    <citation type="journal article" date="2012" name="Nat. Biotechnol.">
        <title>Reference genome sequence of the model plant Setaria.</title>
        <authorList>
            <person name="Bennetzen J.L."/>
            <person name="Schmutz J."/>
            <person name="Wang H."/>
            <person name="Percifield R."/>
            <person name="Hawkins J."/>
            <person name="Pontaroli A.C."/>
            <person name="Estep M."/>
            <person name="Feng L."/>
            <person name="Vaughn J.N."/>
            <person name="Grimwood J."/>
            <person name="Jenkins J."/>
            <person name="Barry K."/>
            <person name="Lindquist E."/>
            <person name="Hellsten U."/>
            <person name="Deshpande S."/>
            <person name="Wang X."/>
            <person name="Wu X."/>
            <person name="Mitros T."/>
            <person name="Triplett J."/>
            <person name="Yang X."/>
            <person name="Ye C.Y."/>
            <person name="Mauro-Herrera M."/>
            <person name="Wang L."/>
            <person name="Li P."/>
            <person name="Sharma M."/>
            <person name="Sharma R."/>
            <person name="Ronald P.C."/>
            <person name="Panaud O."/>
            <person name="Kellogg E.A."/>
            <person name="Brutnell T.P."/>
            <person name="Doust A.N."/>
            <person name="Tuskan G.A."/>
            <person name="Rokhsar D."/>
            <person name="Devos K.M."/>
        </authorList>
    </citation>
    <scope>NUCLEOTIDE SEQUENCE [LARGE SCALE GENOMIC DNA]</scope>
    <source>
        <strain evidence="2">cv. Yugu1</strain>
    </source>
</reference>
<evidence type="ECO:0000313" key="2">
    <source>
        <dbReference type="Proteomes" id="UP000004995"/>
    </source>
</evidence>
<dbReference type="Gramene" id="KQL30185">
    <property type="protein sequence ID" value="KQL30185"/>
    <property type="gene ID" value="SETIT_019999mg"/>
</dbReference>
<keyword evidence="2" id="KW-1185">Reference proteome</keyword>
<dbReference type="AlphaFoldDB" id="K3Z0D6"/>
<dbReference type="EnsemblPlants" id="KQL30185">
    <property type="protein sequence ID" value="KQL30185"/>
    <property type="gene ID" value="SETIT_019999mg"/>
</dbReference>
<accession>K3Z0D6</accession>
<evidence type="ECO:0000313" key="1">
    <source>
        <dbReference type="EnsemblPlants" id="KQL30185"/>
    </source>
</evidence>
<sequence>MAASYSGWLWCFAPIKGISWRPASSFIPTTNRGHLAFRKEHTIGFCLMERKHDLAR</sequence>
<protein>
    <submittedName>
        <fullName evidence="1">Uncharacterized protein</fullName>
    </submittedName>
</protein>
<reference evidence="1" key="2">
    <citation type="submission" date="2018-08" db="UniProtKB">
        <authorList>
            <consortium name="EnsemblPlants"/>
        </authorList>
    </citation>
    <scope>IDENTIFICATION</scope>
    <source>
        <strain evidence="1">Yugu1</strain>
    </source>
</reference>
<organism evidence="1 2">
    <name type="scientific">Setaria italica</name>
    <name type="common">Foxtail millet</name>
    <name type="synonym">Panicum italicum</name>
    <dbReference type="NCBI Taxonomy" id="4555"/>
    <lineage>
        <taxon>Eukaryota</taxon>
        <taxon>Viridiplantae</taxon>
        <taxon>Streptophyta</taxon>
        <taxon>Embryophyta</taxon>
        <taxon>Tracheophyta</taxon>
        <taxon>Spermatophyta</taxon>
        <taxon>Magnoliopsida</taxon>
        <taxon>Liliopsida</taxon>
        <taxon>Poales</taxon>
        <taxon>Poaceae</taxon>
        <taxon>PACMAD clade</taxon>
        <taxon>Panicoideae</taxon>
        <taxon>Panicodae</taxon>
        <taxon>Paniceae</taxon>
        <taxon>Cenchrinae</taxon>
        <taxon>Setaria</taxon>
    </lineage>
</organism>
<dbReference type="EMBL" id="AGNK02000401">
    <property type="status" value="NOT_ANNOTATED_CDS"/>
    <property type="molecule type" value="Genomic_DNA"/>
</dbReference>
<name>K3Z0D6_SETIT</name>
<proteinExistence type="predicted"/>
<dbReference type="InParanoid" id="K3Z0D6"/>
<dbReference type="Proteomes" id="UP000004995">
    <property type="component" value="Unassembled WGS sequence"/>
</dbReference>
<dbReference type="HOGENOM" id="CLU_3017831_0_0_1"/>